<evidence type="ECO:0000256" key="2">
    <source>
        <dbReference type="ARBA" id="ARBA00023315"/>
    </source>
</evidence>
<dbReference type="Gene3D" id="3.40.630.30">
    <property type="match status" value="1"/>
</dbReference>
<dbReference type="EMBL" id="LT629690">
    <property type="protein sequence ID" value="SDG05829.1"/>
    <property type="molecule type" value="Genomic_DNA"/>
</dbReference>
<protein>
    <submittedName>
        <fullName evidence="4">Ribosomal-protein-alanine N-acetyltransferase</fullName>
    </submittedName>
</protein>
<dbReference type="InterPro" id="IPR050832">
    <property type="entry name" value="Bact_Acetyltransf"/>
</dbReference>
<dbReference type="OrthoDB" id="9794566at2"/>
<dbReference type="CDD" id="cd04301">
    <property type="entry name" value="NAT_SF"/>
    <property type="match status" value="1"/>
</dbReference>
<accession>A0A1G7R6Q2</accession>
<keyword evidence="5" id="KW-1185">Reference proteome</keyword>
<keyword evidence="1 4" id="KW-0808">Transferase</keyword>
<dbReference type="PANTHER" id="PTHR43877">
    <property type="entry name" value="AMINOALKYLPHOSPHONATE N-ACETYLTRANSFERASE-RELATED-RELATED"/>
    <property type="match status" value="1"/>
</dbReference>
<reference evidence="4 5" key="1">
    <citation type="submission" date="2016-10" db="EMBL/GenBank/DDBJ databases">
        <authorList>
            <person name="de Groot N.N."/>
        </authorList>
    </citation>
    <scope>NUCLEOTIDE SEQUENCE [LARGE SCALE GENOMIC DNA]</scope>
    <source>
        <strain evidence="4 5">GAS232</strain>
    </source>
</reference>
<dbReference type="GO" id="GO:0008080">
    <property type="term" value="F:N-acetyltransferase activity"/>
    <property type="evidence" value="ECO:0007669"/>
    <property type="project" value="InterPro"/>
</dbReference>
<evidence type="ECO:0000313" key="4">
    <source>
        <dbReference type="EMBL" id="SDG05829.1"/>
    </source>
</evidence>
<name>A0A1G7R6Q2_9BACT</name>
<dbReference type="NCBIfam" id="TIGR01575">
    <property type="entry name" value="rimI"/>
    <property type="match status" value="1"/>
</dbReference>
<dbReference type="InterPro" id="IPR016181">
    <property type="entry name" value="Acyl_CoA_acyltransferase"/>
</dbReference>
<evidence type="ECO:0000256" key="1">
    <source>
        <dbReference type="ARBA" id="ARBA00022679"/>
    </source>
</evidence>
<gene>
    <name evidence="4" type="ORF">SAMN05444167_4133</name>
</gene>
<dbReference type="Pfam" id="PF00583">
    <property type="entry name" value="Acetyltransf_1"/>
    <property type="match status" value="1"/>
</dbReference>
<dbReference type="RefSeq" id="WP_083346806.1">
    <property type="nucleotide sequence ID" value="NZ_LT629690.1"/>
</dbReference>
<dbReference type="Proteomes" id="UP000182427">
    <property type="component" value="Chromosome I"/>
</dbReference>
<sequence>MRLMVRAATADELQQVYEIAVANPSAPQWTLAQFAEILSPGESAVTRELLVAMGDTAVLGFAVVSAVTIVYPVEAELESIAVAPEWHRQGVGRALMQEVLRWAESAGAAELRLEVRVSNTGAQKLYEESGFHSNGMRPRYYANPVEDAVCMIRGTSVTKV</sequence>
<dbReference type="InterPro" id="IPR000182">
    <property type="entry name" value="GNAT_dom"/>
</dbReference>
<feature type="domain" description="N-acetyltransferase" evidence="3">
    <location>
        <begin position="3"/>
        <end position="156"/>
    </location>
</feature>
<proteinExistence type="predicted"/>
<evidence type="ECO:0000259" key="3">
    <source>
        <dbReference type="PROSITE" id="PS51186"/>
    </source>
</evidence>
<keyword evidence="2" id="KW-0012">Acyltransferase</keyword>
<organism evidence="4 5">
    <name type="scientific">Terriglobus roseus</name>
    <dbReference type="NCBI Taxonomy" id="392734"/>
    <lineage>
        <taxon>Bacteria</taxon>
        <taxon>Pseudomonadati</taxon>
        <taxon>Acidobacteriota</taxon>
        <taxon>Terriglobia</taxon>
        <taxon>Terriglobales</taxon>
        <taxon>Acidobacteriaceae</taxon>
        <taxon>Terriglobus</taxon>
    </lineage>
</organism>
<dbReference type="InterPro" id="IPR006464">
    <property type="entry name" value="AcTrfase_RimI/Ard1"/>
</dbReference>
<evidence type="ECO:0000313" key="5">
    <source>
        <dbReference type="Proteomes" id="UP000182427"/>
    </source>
</evidence>
<dbReference type="AlphaFoldDB" id="A0A1G7R6Q2"/>
<dbReference type="PROSITE" id="PS51186">
    <property type="entry name" value="GNAT"/>
    <property type="match status" value="1"/>
</dbReference>
<dbReference type="SUPFAM" id="SSF55729">
    <property type="entry name" value="Acyl-CoA N-acyltransferases (Nat)"/>
    <property type="match status" value="1"/>
</dbReference>